<dbReference type="EC" id="2.7.11.25" evidence="2"/>
<dbReference type="SUPFAM" id="SSF56112">
    <property type="entry name" value="Protein kinase-like (PK-like)"/>
    <property type="match status" value="1"/>
</dbReference>
<dbReference type="Gene3D" id="1.10.510.10">
    <property type="entry name" value="Transferase(Phosphotransferase) domain 1"/>
    <property type="match status" value="1"/>
</dbReference>
<feature type="compositionally biased region" description="Basic and acidic residues" evidence="10">
    <location>
        <begin position="39"/>
        <end position="49"/>
    </location>
</feature>
<evidence type="ECO:0000256" key="2">
    <source>
        <dbReference type="ARBA" id="ARBA00012406"/>
    </source>
</evidence>
<dbReference type="PROSITE" id="PS00107">
    <property type="entry name" value="PROTEIN_KINASE_ATP"/>
    <property type="match status" value="1"/>
</dbReference>
<comment type="similarity">
    <text evidence="1">Belongs to the protein kinase superfamily. STE Ser/Thr protein kinase family. MAP kinase kinase kinase subfamily.</text>
</comment>
<feature type="compositionally biased region" description="Low complexity" evidence="10">
    <location>
        <begin position="203"/>
        <end position="217"/>
    </location>
</feature>
<dbReference type="InterPro" id="IPR050538">
    <property type="entry name" value="MAP_kinase_kinase_kinase"/>
</dbReference>
<evidence type="ECO:0000256" key="8">
    <source>
        <dbReference type="ARBA" id="ARBA00048329"/>
    </source>
</evidence>
<feature type="region of interest" description="Disordered" evidence="10">
    <location>
        <begin position="195"/>
        <end position="237"/>
    </location>
</feature>
<dbReference type="Proteomes" id="UP001632038">
    <property type="component" value="Unassembled WGS sequence"/>
</dbReference>
<evidence type="ECO:0000259" key="11">
    <source>
        <dbReference type="PROSITE" id="PS50011"/>
    </source>
</evidence>
<comment type="catalytic activity">
    <reaction evidence="8">
        <text>L-seryl-[protein] + ATP = O-phospho-L-seryl-[protein] + ADP + H(+)</text>
        <dbReference type="Rhea" id="RHEA:17989"/>
        <dbReference type="Rhea" id="RHEA-COMP:9863"/>
        <dbReference type="Rhea" id="RHEA-COMP:11604"/>
        <dbReference type="ChEBI" id="CHEBI:15378"/>
        <dbReference type="ChEBI" id="CHEBI:29999"/>
        <dbReference type="ChEBI" id="CHEBI:30616"/>
        <dbReference type="ChEBI" id="CHEBI:83421"/>
        <dbReference type="ChEBI" id="CHEBI:456216"/>
        <dbReference type="EC" id="2.7.11.25"/>
    </reaction>
</comment>
<evidence type="ECO:0000256" key="4">
    <source>
        <dbReference type="ARBA" id="ARBA00022741"/>
    </source>
</evidence>
<dbReference type="PANTHER" id="PTHR48016">
    <property type="entry name" value="MAP KINASE KINASE KINASE SSK2-RELATED-RELATED"/>
    <property type="match status" value="1"/>
</dbReference>
<keyword evidence="4 9" id="KW-0547">Nucleotide-binding</keyword>
<dbReference type="InterPro" id="IPR011009">
    <property type="entry name" value="Kinase-like_dom_sf"/>
</dbReference>
<evidence type="ECO:0000256" key="6">
    <source>
        <dbReference type="ARBA" id="ARBA00022840"/>
    </source>
</evidence>
<feature type="region of interest" description="Disordered" evidence="10">
    <location>
        <begin position="592"/>
        <end position="648"/>
    </location>
</feature>
<proteinExistence type="inferred from homology"/>
<feature type="compositionally biased region" description="Low complexity" evidence="10">
    <location>
        <begin position="609"/>
        <end position="625"/>
    </location>
</feature>
<dbReference type="PROSITE" id="PS50011">
    <property type="entry name" value="PROTEIN_KINASE_DOM"/>
    <property type="match status" value="1"/>
</dbReference>
<gene>
    <name evidence="12" type="ORF">CASFOL_002388</name>
</gene>
<evidence type="ECO:0000313" key="12">
    <source>
        <dbReference type="EMBL" id="KAL3652707.1"/>
    </source>
</evidence>
<comment type="catalytic activity">
    <reaction evidence="7">
        <text>L-threonyl-[protein] + ATP = O-phospho-L-threonyl-[protein] + ADP + H(+)</text>
        <dbReference type="Rhea" id="RHEA:46608"/>
        <dbReference type="Rhea" id="RHEA-COMP:11060"/>
        <dbReference type="Rhea" id="RHEA-COMP:11605"/>
        <dbReference type="ChEBI" id="CHEBI:15378"/>
        <dbReference type="ChEBI" id="CHEBI:30013"/>
        <dbReference type="ChEBI" id="CHEBI:30616"/>
        <dbReference type="ChEBI" id="CHEBI:61977"/>
        <dbReference type="ChEBI" id="CHEBI:456216"/>
        <dbReference type="EC" id="2.7.11.25"/>
    </reaction>
</comment>
<evidence type="ECO:0000256" key="1">
    <source>
        <dbReference type="ARBA" id="ARBA00006529"/>
    </source>
</evidence>
<evidence type="ECO:0000256" key="5">
    <source>
        <dbReference type="ARBA" id="ARBA00022777"/>
    </source>
</evidence>
<evidence type="ECO:0000256" key="9">
    <source>
        <dbReference type="PROSITE-ProRule" id="PRU10141"/>
    </source>
</evidence>
<sequence>MPSWWGNKSSKEVKKKSNVESIFSSLHRKYIRPRRQHRDSKESQYRADSKQSQCCHNFDERAQAQPHPLPATRFTKGCVVVGEWDTSNSSDTTYTDTDNSSDDPFVLLNPSNILSKTSNFLLNIRTGSASPKQWPVNSEVAPDSLMSSPSRSPMRVFDHEPVTNGAHCPSPGSVHNSVAGDMQYQLFWPKGRVSPECSPLPSPRMRSPSPSSRIRSSGVTPRHPRSGAESPTSWPLPLPPIKISIPSPFTTPYSTVTSPRIPRSPSKTDCWKKGRLLGRGTFGHVYLGFNSDSGEMCAMKEVTLFSDDSKSRESAQQLGQEIALLSRLRHPNIVQYYGSEMVDDKLYIYLEYVSGGSIHRILQEYGQLGEAAIRRYTQQILCGLVYLHAKNTLHRDIKGANILVDPNGRVRLADFGMAKHISGKSCPLSFKGSPYWMAPEVIKNSSGCNLAVDIWSLGCTVLEMATTKPPWSQYEGVAAMFKVGNSKELPEIPNHLSDEGKDFVVKCLQRDPNRRPTAAQLLEHPFVRNSCSLERSAPSAEHLESIPALNHEINTFSKCLDSPAAAIHSQSPKTLPGFSDGYMIRNKSCPVSPSRNYHLQSPPPQHIQGRLSPSPISSPRAASGPLTLPFGASKGTISPSHPETEDYFNKPNTFRRVLQKARSSVETFPISPDYDFLGNAAERPVSPKEQLYDAHLVLADRVSHQLLGNPTRRNPKLEPKSSYGHRNDFLYVFEAGQENGCDFLKRNSQLRTIR</sequence>
<dbReference type="GO" id="GO:0005524">
    <property type="term" value="F:ATP binding"/>
    <property type="evidence" value="ECO:0007669"/>
    <property type="project" value="UniProtKB-UniRule"/>
</dbReference>
<evidence type="ECO:0000313" key="13">
    <source>
        <dbReference type="Proteomes" id="UP001632038"/>
    </source>
</evidence>
<dbReference type="InterPro" id="IPR000719">
    <property type="entry name" value="Prot_kinase_dom"/>
</dbReference>
<dbReference type="Pfam" id="PF00069">
    <property type="entry name" value="Pkinase"/>
    <property type="match status" value="1"/>
</dbReference>
<keyword evidence="6 9" id="KW-0067">ATP-binding</keyword>
<evidence type="ECO:0000256" key="7">
    <source>
        <dbReference type="ARBA" id="ARBA00047559"/>
    </source>
</evidence>
<evidence type="ECO:0000256" key="3">
    <source>
        <dbReference type="ARBA" id="ARBA00022679"/>
    </source>
</evidence>
<dbReference type="GO" id="GO:0004709">
    <property type="term" value="F:MAP kinase kinase kinase activity"/>
    <property type="evidence" value="ECO:0007669"/>
    <property type="project" value="UniProtKB-EC"/>
</dbReference>
<keyword evidence="3" id="KW-0808">Transferase</keyword>
<dbReference type="FunFam" id="1.10.510.10:FF:000186">
    <property type="entry name" value="Mitogen-activated protein kinase kinase kinase"/>
    <property type="match status" value="1"/>
</dbReference>
<reference evidence="13" key="1">
    <citation type="journal article" date="2024" name="IScience">
        <title>Strigolactones Initiate the Formation of Haustorium-like Structures in Castilleja.</title>
        <authorList>
            <person name="Buerger M."/>
            <person name="Peterson D."/>
            <person name="Chory J."/>
        </authorList>
    </citation>
    <scope>NUCLEOTIDE SEQUENCE [LARGE SCALE GENOMIC DNA]</scope>
</reference>
<dbReference type="PANTHER" id="PTHR48016:SF17">
    <property type="entry name" value="MITOGEN-ACTIVATED PROTEIN KINASE KINASE KINASE YODA"/>
    <property type="match status" value="1"/>
</dbReference>
<dbReference type="SMART" id="SM00220">
    <property type="entry name" value="S_TKc"/>
    <property type="match status" value="1"/>
</dbReference>
<protein>
    <recommendedName>
        <fullName evidence="2">mitogen-activated protein kinase kinase kinase</fullName>
        <ecNumber evidence="2">2.7.11.25</ecNumber>
    </recommendedName>
</protein>
<feature type="binding site" evidence="9">
    <location>
        <position position="300"/>
    </location>
    <ligand>
        <name>ATP</name>
        <dbReference type="ChEBI" id="CHEBI:30616"/>
    </ligand>
</feature>
<name>A0ABD3EEG6_9LAMI</name>
<dbReference type="AlphaFoldDB" id="A0ABD3EEG6"/>
<organism evidence="12 13">
    <name type="scientific">Castilleja foliolosa</name>
    <dbReference type="NCBI Taxonomy" id="1961234"/>
    <lineage>
        <taxon>Eukaryota</taxon>
        <taxon>Viridiplantae</taxon>
        <taxon>Streptophyta</taxon>
        <taxon>Embryophyta</taxon>
        <taxon>Tracheophyta</taxon>
        <taxon>Spermatophyta</taxon>
        <taxon>Magnoliopsida</taxon>
        <taxon>eudicotyledons</taxon>
        <taxon>Gunneridae</taxon>
        <taxon>Pentapetalae</taxon>
        <taxon>asterids</taxon>
        <taxon>lamiids</taxon>
        <taxon>Lamiales</taxon>
        <taxon>Orobanchaceae</taxon>
        <taxon>Pedicularideae</taxon>
        <taxon>Castillejinae</taxon>
        <taxon>Castilleja</taxon>
    </lineage>
</organism>
<feature type="region of interest" description="Disordered" evidence="10">
    <location>
        <begin position="30"/>
        <end position="51"/>
    </location>
</feature>
<dbReference type="EMBL" id="JAVIJP010000005">
    <property type="protein sequence ID" value="KAL3652707.1"/>
    <property type="molecule type" value="Genomic_DNA"/>
</dbReference>
<dbReference type="CDD" id="cd06632">
    <property type="entry name" value="STKc_MEKK1_plant"/>
    <property type="match status" value="1"/>
</dbReference>
<comment type="caution">
    <text evidence="12">The sequence shown here is derived from an EMBL/GenBank/DDBJ whole genome shotgun (WGS) entry which is preliminary data.</text>
</comment>
<dbReference type="InterPro" id="IPR017441">
    <property type="entry name" value="Protein_kinase_ATP_BS"/>
</dbReference>
<keyword evidence="5" id="KW-0418">Kinase</keyword>
<accession>A0ABD3EEG6</accession>
<evidence type="ECO:0000256" key="10">
    <source>
        <dbReference type="SAM" id="MobiDB-lite"/>
    </source>
</evidence>
<feature type="domain" description="Protein kinase" evidence="11">
    <location>
        <begin position="271"/>
        <end position="527"/>
    </location>
</feature>
<keyword evidence="13" id="KW-1185">Reference proteome</keyword>